<comment type="caution">
    <text evidence="2">The sequence shown here is derived from an EMBL/GenBank/DDBJ whole genome shotgun (WGS) entry which is preliminary data.</text>
</comment>
<evidence type="ECO:0000313" key="2">
    <source>
        <dbReference type="EMBL" id="KAL2838665.1"/>
    </source>
</evidence>
<keyword evidence="3" id="KW-1185">Reference proteome</keyword>
<feature type="transmembrane region" description="Helical" evidence="1">
    <location>
        <begin position="135"/>
        <end position="157"/>
    </location>
</feature>
<accession>A0ABR4JF44</accession>
<feature type="transmembrane region" description="Helical" evidence="1">
    <location>
        <begin position="6"/>
        <end position="25"/>
    </location>
</feature>
<reference evidence="2 3" key="1">
    <citation type="submission" date="2024-07" db="EMBL/GenBank/DDBJ databases">
        <title>Section-level genome sequencing and comparative genomics of Aspergillus sections Usti and Cavernicolus.</title>
        <authorList>
            <consortium name="Lawrence Berkeley National Laboratory"/>
            <person name="Nybo J.L."/>
            <person name="Vesth T.C."/>
            <person name="Theobald S."/>
            <person name="Frisvad J.C."/>
            <person name="Larsen T.O."/>
            <person name="Kjaerboelling I."/>
            <person name="Rothschild-Mancinelli K."/>
            <person name="Lyhne E.K."/>
            <person name="Kogle M.E."/>
            <person name="Barry K."/>
            <person name="Clum A."/>
            <person name="Na H."/>
            <person name="Ledsgaard L."/>
            <person name="Lin J."/>
            <person name="Lipzen A."/>
            <person name="Kuo A."/>
            <person name="Riley R."/>
            <person name="Mondo S."/>
            <person name="LaButti K."/>
            <person name="Haridas S."/>
            <person name="Pangalinan J."/>
            <person name="Salamov A.A."/>
            <person name="Simmons B.A."/>
            <person name="Magnuson J.K."/>
            <person name="Chen J."/>
            <person name="Drula E."/>
            <person name="Henrissat B."/>
            <person name="Wiebenga A."/>
            <person name="Lubbers R.J."/>
            <person name="Gomes A.C."/>
            <person name="Macurrencykelacurrency M.R."/>
            <person name="Stajich J."/>
            <person name="Grigoriev I.V."/>
            <person name="Mortensen U.H."/>
            <person name="De vries R.P."/>
            <person name="Baker S.E."/>
            <person name="Andersen M.R."/>
        </authorList>
    </citation>
    <scope>NUCLEOTIDE SEQUENCE [LARGE SCALE GENOMIC DNA]</scope>
    <source>
        <strain evidence="2 3">CBS 756.74</strain>
    </source>
</reference>
<dbReference type="Proteomes" id="UP001610444">
    <property type="component" value="Unassembled WGS sequence"/>
</dbReference>
<name>A0ABR4JF44_9EURO</name>
<keyword evidence="1" id="KW-0812">Transmembrane</keyword>
<evidence type="ECO:0000313" key="3">
    <source>
        <dbReference type="Proteomes" id="UP001610444"/>
    </source>
</evidence>
<keyword evidence="1" id="KW-0472">Membrane</keyword>
<proteinExistence type="predicted"/>
<organism evidence="2 3">
    <name type="scientific">Aspergillus pseudodeflectus</name>
    <dbReference type="NCBI Taxonomy" id="176178"/>
    <lineage>
        <taxon>Eukaryota</taxon>
        <taxon>Fungi</taxon>
        <taxon>Dikarya</taxon>
        <taxon>Ascomycota</taxon>
        <taxon>Pezizomycotina</taxon>
        <taxon>Eurotiomycetes</taxon>
        <taxon>Eurotiomycetidae</taxon>
        <taxon>Eurotiales</taxon>
        <taxon>Aspergillaceae</taxon>
        <taxon>Aspergillus</taxon>
        <taxon>Aspergillus subgen. Nidulantes</taxon>
    </lineage>
</organism>
<protein>
    <submittedName>
        <fullName evidence="2">Uncharacterized protein</fullName>
    </submittedName>
</protein>
<dbReference type="GeneID" id="98162380"/>
<gene>
    <name evidence="2" type="ORF">BJX68DRAFT_272488</name>
</gene>
<evidence type="ECO:0000256" key="1">
    <source>
        <dbReference type="SAM" id="Phobius"/>
    </source>
</evidence>
<sequence length="456" mass="51561">MHPFLVIQSVLLVLVTVFMILRIYCRWWLMRALAMDDALSCWIIYNARTITYYVILAPIKEEDSQRLINPVPHSTAHGHEQEYYSNRRCNAGRDNPPVRDDSFPLPATSALWTGPTPENNFQRHCNPDAIFQGSILVHSIMILVADVSLGLVIPILLLRKTSMLLAIKISAGLTIGVGSFQHAVSFKDIKNACIAVRRSLHGILLRASRRFRPVIAPSLHASLINCDVEGCMLLINDPAVDINAEHPEMGTPIAWLWKNYELYANQPTARPKFYDKTTFEQIATLLAGTGRLACRDGLYFVDKNMERLGCLRYDGFWKAPQLFISRNPRALWLGRNVIELFGYEQTLISRALPVQSAPEKARILKEKALGMGATRPRVRGLRRCIDDTCRDADIPNTKSFRVLAYGAHRQRANFYRYGSCMEERQGWWADGGSETFLKDKCITLDWAATAYGSISA</sequence>
<dbReference type="EMBL" id="JBFXLR010000082">
    <property type="protein sequence ID" value="KAL2838665.1"/>
    <property type="molecule type" value="Genomic_DNA"/>
</dbReference>
<dbReference type="RefSeq" id="XP_070893134.1">
    <property type="nucleotide sequence ID" value="XM_071047216.1"/>
</dbReference>
<keyword evidence="1" id="KW-1133">Transmembrane helix</keyword>